<feature type="transmembrane region" description="Helical" evidence="5">
    <location>
        <begin position="275"/>
        <end position="291"/>
    </location>
</feature>
<keyword evidence="3 5" id="KW-1133">Transmembrane helix</keyword>
<proteinExistence type="inferred from homology"/>
<dbReference type="Proteomes" id="UP000076066">
    <property type="component" value="Chromosome"/>
</dbReference>
<accession>A0A143DC86</accession>
<reference evidence="6 7" key="1">
    <citation type="submission" date="2016-02" db="EMBL/GenBank/DDBJ databases">
        <title>Complete Genome of H5569, the type strain of the newly described species Haematospirillium jordaniae.</title>
        <authorList>
            <person name="Nicholson A.C."/>
            <person name="Humrighouse B.W."/>
            <person name="Loparov V."/>
            <person name="McQuiston J.R."/>
        </authorList>
    </citation>
    <scope>NUCLEOTIDE SEQUENCE [LARGE SCALE GENOMIC DNA]</scope>
    <source>
        <strain evidence="6 7">H5569</strain>
    </source>
</reference>
<dbReference type="GeneID" id="53316141"/>
<keyword evidence="5" id="KW-1003">Cell membrane</keyword>
<dbReference type="KEGG" id="hjo:AY555_03115"/>
<evidence type="ECO:0000256" key="4">
    <source>
        <dbReference type="ARBA" id="ARBA00023136"/>
    </source>
</evidence>
<feature type="transmembrane region" description="Helical" evidence="5">
    <location>
        <begin position="12"/>
        <end position="35"/>
    </location>
</feature>
<evidence type="ECO:0000313" key="6">
    <source>
        <dbReference type="EMBL" id="AMW34341.1"/>
    </source>
</evidence>
<evidence type="ECO:0000313" key="7">
    <source>
        <dbReference type="Proteomes" id="UP000076066"/>
    </source>
</evidence>
<sequence length="307" mass="32586">MQVYLPIAEMSVNIFLVLGIGIVVGWLSGLFGVGGGFLMTPLLMFLGVSPAVAVGTGANQIVASSVAGVMAHWRRGNVDVRMGMVLLVGGLVGSGIGVFLFRWLRSVGHIDLAIALCYVVFLGTIGSLMLGESLLATWRARRPGHVPRDAVQEESGHWADRLPLKMTFHRSRLYISVIPPFLVGVLVGVLAAIMGVGGGFVAVPAMIYVLRMPTQVVIGTSLFQVIFVSANTAFLQALLNQTVDVMLALTLLVGAVTGAQFGARFGSRIKAEQMRILLALLVLAVCIRLAFDLMVEPEELFILGGGG</sequence>
<feature type="transmembrane region" description="Helical" evidence="5">
    <location>
        <begin position="181"/>
        <end position="209"/>
    </location>
</feature>
<comment type="similarity">
    <text evidence="5">Belongs to the 4-toluene sulfonate uptake permease (TSUP) (TC 2.A.102) family.</text>
</comment>
<dbReference type="EMBL" id="CP014525">
    <property type="protein sequence ID" value="AMW34341.1"/>
    <property type="molecule type" value="Genomic_DNA"/>
</dbReference>
<evidence type="ECO:0000256" key="3">
    <source>
        <dbReference type="ARBA" id="ARBA00022989"/>
    </source>
</evidence>
<feature type="transmembrane region" description="Helical" evidence="5">
    <location>
        <begin position="113"/>
        <end position="131"/>
    </location>
</feature>
<evidence type="ECO:0000256" key="2">
    <source>
        <dbReference type="ARBA" id="ARBA00022692"/>
    </source>
</evidence>
<dbReference type="GO" id="GO:0005886">
    <property type="term" value="C:plasma membrane"/>
    <property type="evidence" value="ECO:0007669"/>
    <property type="project" value="UniProtKB-SubCell"/>
</dbReference>
<feature type="transmembrane region" description="Helical" evidence="5">
    <location>
        <begin position="245"/>
        <end position="263"/>
    </location>
</feature>
<name>A0A143DC86_9PROT</name>
<gene>
    <name evidence="6" type="ORF">AY555_03115</name>
</gene>
<evidence type="ECO:0000256" key="1">
    <source>
        <dbReference type="ARBA" id="ARBA00004141"/>
    </source>
</evidence>
<feature type="transmembrane region" description="Helical" evidence="5">
    <location>
        <begin position="42"/>
        <end position="62"/>
    </location>
</feature>
<dbReference type="InterPro" id="IPR051598">
    <property type="entry name" value="TSUP/Inactive_protease-like"/>
</dbReference>
<dbReference type="PANTHER" id="PTHR43701">
    <property type="entry name" value="MEMBRANE TRANSPORTER PROTEIN MJ0441-RELATED"/>
    <property type="match status" value="1"/>
</dbReference>
<dbReference type="AlphaFoldDB" id="A0A143DC86"/>
<comment type="subcellular location">
    <subcellularLocation>
        <location evidence="5">Cell membrane</location>
        <topology evidence="5">Multi-pass membrane protein</topology>
    </subcellularLocation>
    <subcellularLocation>
        <location evidence="1">Membrane</location>
        <topology evidence="1">Multi-pass membrane protein</topology>
    </subcellularLocation>
</comment>
<dbReference type="InterPro" id="IPR002781">
    <property type="entry name" value="TM_pro_TauE-like"/>
</dbReference>
<keyword evidence="4 5" id="KW-0472">Membrane</keyword>
<dbReference type="RefSeq" id="WP_066133326.1">
    <property type="nucleotide sequence ID" value="NZ_CP014525.1"/>
</dbReference>
<dbReference type="Pfam" id="PF01925">
    <property type="entry name" value="TauE"/>
    <property type="match status" value="1"/>
</dbReference>
<keyword evidence="7" id="KW-1185">Reference proteome</keyword>
<dbReference type="PANTHER" id="PTHR43701:SF12">
    <property type="entry name" value="MEMBRANE TRANSPORTER PROTEIN YTNM-RELATED"/>
    <property type="match status" value="1"/>
</dbReference>
<keyword evidence="2 5" id="KW-0812">Transmembrane</keyword>
<feature type="transmembrane region" description="Helical" evidence="5">
    <location>
        <begin position="82"/>
        <end position="101"/>
    </location>
</feature>
<evidence type="ECO:0000256" key="5">
    <source>
        <dbReference type="RuleBase" id="RU363041"/>
    </source>
</evidence>
<feature type="transmembrane region" description="Helical" evidence="5">
    <location>
        <begin position="216"/>
        <end position="239"/>
    </location>
</feature>
<dbReference type="OrthoDB" id="9779078at2"/>
<dbReference type="STRING" id="1549855.AY555_03115"/>
<protein>
    <recommendedName>
        <fullName evidence="5">Probable membrane transporter protein</fullName>
    </recommendedName>
</protein>
<organism evidence="6 7">
    <name type="scientific">Haematospirillum jordaniae</name>
    <dbReference type="NCBI Taxonomy" id="1549855"/>
    <lineage>
        <taxon>Bacteria</taxon>
        <taxon>Pseudomonadati</taxon>
        <taxon>Pseudomonadota</taxon>
        <taxon>Alphaproteobacteria</taxon>
        <taxon>Rhodospirillales</taxon>
        <taxon>Novispirillaceae</taxon>
        <taxon>Haematospirillum</taxon>
    </lineage>
</organism>